<dbReference type="CDD" id="cd09272">
    <property type="entry name" value="RNase_HI_RT_Ty1"/>
    <property type="match status" value="1"/>
</dbReference>
<accession>A0A9W6UDB0</accession>
<dbReference type="EMBL" id="BSXT01000606">
    <property type="protein sequence ID" value="GMF30860.1"/>
    <property type="molecule type" value="Genomic_DNA"/>
</dbReference>
<evidence type="ECO:0000313" key="1">
    <source>
        <dbReference type="EMBL" id="GMF30860.1"/>
    </source>
</evidence>
<dbReference type="AlphaFoldDB" id="A0A9W6UDB0"/>
<reference evidence="1" key="1">
    <citation type="submission" date="2023-04" db="EMBL/GenBank/DDBJ databases">
        <title>Phytophthora fragariaefolia NBRC 109709.</title>
        <authorList>
            <person name="Ichikawa N."/>
            <person name="Sato H."/>
            <person name="Tonouchi N."/>
        </authorList>
    </citation>
    <scope>NUCLEOTIDE SEQUENCE</scope>
    <source>
        <strain evidence="1">NBRC 109709</strain>
    </source>
</reference>
<gene>
    <name evidence="1" type="ORF">Pfra01_000692400</name>
</gene>
<dbReference type="OrthoDB" id="91821at2759"/>
<name>A0A9W6UDB0_9STRA</name>
<proteinExistence type="predicted"/>
<keyword evidence="2" id="KW-1185">Reference proteome</keyword>
<dbReference type="PANTHER" id="PTHR11439">
    <property type="entry name" value="GAG-POL-RELATED RETROTRANSPOSON"/>
    <property type="match status" value="1"/>
</dbReference>
<sequence>MEHWKEVVRGLKYLLGTKDYGLLLGGSLDVTSDNLADSPVAYSDSDYANCLDTRRSVGGYVTMLASSPISWLSRKHQTVVLPSTEAETTKAALKSAIHGRSKLIDIRYHFEQEKVERHEFTVAYCNTKDRVADIFTKTLDKHQFRELRAKLRMQSAEAPSSHSE</sequence>
<dbReference type="Proteomes" id="UP001165121">
    <property type="component" value="Unassembled WGS sequence"/>
</dbReference>
<protein>
    <submittedName>
        <fullName evidence="1">Unnamed protein product</fullName>
    </submittedName>
</protein>
<dbReference type="PANTHER" id="PTHR11439:SF515">
    <property type="entry name" value="GAG-POL POLYPROTEIN"/>
    <property type="match status" value="1"/>
</dbReference>
<evidence type="ECO:0000313" key="2">
    <source>
        <dbReference type="Proteomes" id="UP001165121"/>
    </source>
</evidence>
<comment type="caution">
    <text evidence="1">The sequence shown here is derived from an EMBL/GenBank/DDBJ whole genome shotgun (WGS) entry which is preliminary data.</text>
</comment>
<organism evidence="1 2">
    <name type="scientific">Phytophthora fragariaefolia</name>
    <dbReference type="NCBI Taxonomy" id="1490495"/>
    <lineage>
        <taxon>Eukaryota</taxon>
        <taxon>Sar</taxon>
        <taxon>Stramenopiles</taxon>
        <taxon>Oomycota</taxon>
        <taxon>Peronosporomycetes</taxon>
        <taxon>Peronosporales</taxon>
        <taxon>Peronosporaceae</taxon>
        <taxon>Phytophthora</taxon>
    </lineage>
</organism>